<dbReference type="STRING" id="1348114.OM33_17665"/>
<dbReference type="OrthoDB" id="6400950at2"/>
<dbReference type="KEGG" id="pseo:OM33_17665"/>
<organism evidence="1 2">
    <name type="scientific">Pseudoalteromonas piratica</name>
    <dbReference type="NCBI Taxonomy" id="1348114"/>
    <lineage>
        <taxon>Bacteria</taxon>
        <taxon>Pseudomonadati</taxon>
        <taxon>Pseudomonadota</taxon>
        <taxon>Gammaproteobacteria</taxon>
        <taxon>Alteromonadales</taxon>
        <taxon>Pseudoalteromonadaceae</taxon>
        <taxon>Pseudoalteromonas</taxon>
    </lineage>
</organism>
<keyword evidence="2" id="KW-1185">Reference proteome</keyword>
<dbReference type="Proteomes" id="UP000030341">
    <property type="component" value="Chromosome 2"/>
</dbReference>
<dbReference type="EMBL" id="CP009889">
    <property type="protein sequence ID" value="AIY66918.1"/>
    <property type="molecule type" value="Genomic_DNA"/>
</dbReference>
<name>A0A0A7EK39_9GAMM</name>
<protein>
    <submittedName>
        <fullName evidence="1">Uncharacterized protein</fullName>
    </submittedName>
</protein>
<reference evidence="1 2" key="1">
    <citation type="submission" date="2014-11" db="EMBL/GenBank/DDBJ databases">
        <title>Complete Genome Sequence of Pseudoalteromonas sp. Strain OCN003 Isolated from Kaneohe Bay, Oahu, Hawaii.</title>
        <authorList>
            <person name="Beurmann S."/>
            <person name="Videau P."/>
            <person name="Ushijima B."/>
            <person name="Smith A.M."/>
            <person name="Aeby G.S."/>
            <person name="Callahan S.M."/>
            <person name="Belcaid M."/>
        </authorList>
    </citation>
    <scope>NUCLEOTIDE SEQUENCE [LARGE SCALE GENOMIC DNA]</scope>
    <source>
        <strain evidence="1 2">OCN003</strain>
    </source>
</reference>
<evidence type="ECO:0000313" key="2">
    <source>
        <dbReference type="Proteomes" id="UP000030341"/>
    </source>
</evidence>
<dbReference type="AlphaFoldDB" id="A0A0A7EK39"/>
<gene>
    <name evidence="1" type="ORF">OM33_17665</name>
</gene>
<proteinExistence type="predicted"/>
<dbReference type="HOGENOM" id="CLU_1894460_0_0_6"/>
<dbReference type="eggNOG" id="ENOG5033MU3">
    <property type="taxonomic scope" value="Bacteria"/>
</dbReference>
<sequence>MTETPVQHNKIERPHREYRQWLLMQAQLQQDYASNEKAVSLINLVESVYGADLETGLMLCRAWADLGELTLLEQRVERLLADNQLNCEQRAAIYYCLSFSRFQADDLIGARRAHQLYLSLASNINQESDEKPSA</sequence>
<evidence type="ECO:0000313" key="1">
    <source>
        <dbReference type="EMBL" id="AIY66918.1"/>
    </source>
</evidence>
<accession>A0A0A7EK39</accession>